<comment type="similarity">
    <text evidence="4">Belongs to the SLA1 family.</text>
</comment>
<keyword evidence="13" id="KW-0009">Actin-binding</keyword>
<evidence type="ECO:0000256" key="5">
    <source>
        <dbReference type="ARBA" id="ARBA00020357"/>
    </source>
</evidence>
<feature type="region of interest" description="Disordered" evidence="16">
    <location>
        <begin position="415"/>
        <end position="496"/>
    </location>
</feature>
<evidence type="ECO:0000256" key="15">
    <source>
        <dbReference type="PROSITE-ProRule" id="PRU00192"/>
    </source>
</evidence>
<sequence length="1212" mass="131379">MSFIGVYKALYDYAPQTDEELTISEGDLLYLIAKSDIDDWWTVKKRSLSSEDEPTGLVPSNYIETADVLKSGVALYDYEKQTEEEVTFSEGTIFDVYDDRDQDWILVGINGKEQYGFVPANYLEIRDGSAVTAAAAPVPVVTATPSIPSGILPPPQHPSLAAGPSTTSTSNINAPAESSRNTYSEPEEDSHSYAQSEEEEDLPPPKPTRPTASAPAASSSNGYSSSASVSASRQQEPDDGGDDNLYTWQVSEVDGRKKKKAMLAIGNNTLFFSPDQGNGTPKQWAIKDIITYSQEKKHLFIEFKNPLFSLELHCGSKDTASEILNVLGEVKGAVSMKGLSEIKRAASSAGNSKSNKKQGRVLFDFIAESSNELTVHENDIVNIINDSKSKDWWLVQNSITGSKGIVPSQFVRITNEGSSSPQKKSGGFFNSLGGSRSSEKIKEKKMLKAQATGNGGKSSSSSARIRDSNGESSSNKPPSSSGSNASGPNQNRLRNWKDRSNSYEVSAEFLGVVEGRIHLFKSNGVKIAVEAAKLSLADLEYVERVTGMSLDNYKGTNKESESERRERKEKERKRRERDEREKSRLAKERDERNREKFEREQDRIDREQDREERERLRRELEEAKRKLAEEKPPAQPPRPNTAPEPVAKNTPKKSIKESYDWFEFFLESGVDVNQCQRYSTNFQREQIDPEILESLDSSVLRTLGLREGDIIRVMKHLDMKFNRQPAASNVTGGLFTDESGKLKVNRTGAPTTDDDAWTIKPAVTGSALPTVAPVSTEKPVQQQFTGSMQDLLDLQPLKSTSTNNSSAVPTQAALEPTKTASAPVSAPTPAPAPVPTQPPAIPPQPTSGTLAALMNPSFTGGTALTAMPTGLVPLDPFKTGGANLMPVLTGGFVYMPLQKTGGVLNPALTGGLVPLQKTGGALTPAFTGSLVPLQKTGGQLQMPPTSFGANPSLTMPATSFGIGAVNPALTGGLMPQFAQQQRTGGFMPQTSFGSAPQITGSLPQPSFGANTGIVPSQITGSIPQTSFGFNSVQQPQTPGFIPQSTFGQQLQFQNQMATGFNNNNVGFGFGNQQLQVPQLGAQATGFNQQQQTQFPQFGQQMNQLTNQFQNTTLIGQQPTFGQPQQSQFGPNLFTQPQQQPQFNGFNTFQTQQQQQPVSFGFGNQQQMPLESQPTGFGFGNSGNPGNSQNSNSANGLQRANLANASAENPFGF</sequence>
<comment type="caution">
    <text evidence="18">The sequence shown here is derived from an EMBL/GenBank/DDBJ whole genome shotgun (WGS) entry which is preliminary data.</text>
</comment>
<dbReference type="InterPro" id="IPR056996">
    <property type="entry name" value="PH_SLA1"/>
</dbReference>
<feature type="domain" description="SH3" evidence="17">
    <location>
        <begin position="2"/>
        <end position="68"/>
    </location>
</feature>
<comment type="subcellular location">
    <subcellularLocation>
        <location evidence="3">Cell membrane</location>
        <topology evidence="3">Peripheral membrane protein</topology>
        <orientation evidence="3">Cytoplasmic side</orientation>
    </subcellularLocation>
    <subcellularLocation>
        <location evidence="2">Cytoplasm</location>
        <location evidence="2">Cytoskeleton</location>
        <location evidence="2">Actin patch</location>
    </subcellularLocation>
    <subcellularLocation>
        <location evidence="1">Endosome membrane</location>
        <topology evidence="1">Peripheral membrane protein</topology>
        <orientation evidence="1">Cytoplasmic side</orientation>
    </subcellularLocation>
</comment>
<evidence type="ECO:0000256" key="12">
    <source>
        <dbReference type="ARBA" id="ARBA00023136"/>
    </source>
</evidence>
<evidence type="ECO:0000256" key="7">
    <source>
        <dbReference type="ARBA" id="ARBA00022475"/>
    </source>
</evidence>
<organism evidence="18 19">
    <name type="scientific">Wickerhamomyces pijperi</name>
    <name type="common">Yeast</name>
    <name type="synonym">Pichia pijperi</name>
    <dbReference type="NCBI Taxonomy" id="599730"/>
    <lineage>
        <taxon>Eukaryota</taxon>
        <taxon>Fungi</taxon>
        <taxon>Dikarya</taxon>
        <taxon>Ascomycota</taxon>
        <taxon>Saccharomycotina</taxon>
        <taxon>Saccharomycetes</taxon>
        <taxon>Phaffomycetales</taxon>
        <taxon>Wickerhamomycetaceae</taxon>
        <taxon>Wickerhamomyces</taxon>
    </lineage>
</organism>
<feature type="region of interest" description="Disordered" evidence="16">
    <location>
        <begin position="149"/>
        <end position="246"/>
    </location>
</feature>
<dbReference type="PRINTS" id="PR00452">
    <property type="entry name" value="SH3DOMAIN"/>
</dbReference>
<dbReference type="GO" id="GO:0043130">
    <property type="term" value="F:ubiquitin binding"/>
    <property type="evidence" value="ECO:0007669"/>
    <property type="project" value="InterPro"/>
</dbReference>
<dbReference type="CDD" id="cd11773">
    <property type="entry name" value="SH3_Sla1p_1"/>
    <property type="match status" value="1"/>
</dbReference>
<dbReference type="GO" id="GO:0006897">
    <property type="term" value="P:endocytosis"/>
    <property type="evidence" value="ECO:0007669"/>
    <property type="project" value="UniProtKB-KW"/>
</dbReference>
<accession>A0A9P8TJU0</accession>
<keyword evidence="6 15" id="KW-0728">SH3 domain</keyword>
<evidence type="ECO:0000256" key="10">
    <source>
        <dbReference type="ARBA" id="ARBA00022737"/>
    </source>
</evidence>
<dbReference type="Gene3D" id="2.30.30.700">
    <property type="entry name" value="SLA1 homology domain 1"/>
    <property type="match status" value="1"/>
</dbReference>
<feature type="compositionally biased region" description="Pro residues" evidence="16">
    <location>
        <begin position="633"/>
        <end position="642"/>
    </location>
</feature>
<dbReference type="Gene3D" id="2.30.30.40">
    <property type="entry name" value="SH3 Domains"/>
    <property type="match status" value="3"/>
</dbReference>
<feature type="compositionally biased region" description="Low complexity" evidence="16">
    <location>
        <begin position="1183"/>
        <end position="1194"/>
    </location>
</feature>
<feature type="region of interest" description="Disordered" evidence="16">
    <location>
        <begin position="797"/>
        <end position="838"/>
    </location>
</feature>
<reference evidence="18" key="1">
    <citation type="journal article" date="2021" name="Open Biol.">
        <title>Shared evolutionary footprints suggest mitochondrial oxidative damage underlies multiple complex I losses in fungi.</title>
        <authorList>
            <person name="Schikora-Tamarit M.A."/>
            <person name="Marcet-Houben M."/>
            <person name="Nosek J."/>
            <person name="Gabaldon T."/>
        </authorList>
    </citation>
    <scope>NUCLEOTIDE SEQUENCE</scope>
    <source>
        <strain evidence="18">CBS2887</strain>
    </source>
</reference>
<dbReference type="SUPFAM" id="SSF50044">
    <property type="entry name" value="SH3-domain"/>
    <property type="match status" value="3"/>
</dbReference>
<evidence type="ECO:0000313" key="19">
    <source>
        <dbReference type="Proteomes" id="UP000774326"/>
    </source>
</evidence>
<feature type="compositionally biased region" description="Low complexity" evidence="16">
    <location>
        <begin position="470"/>
        <end position="491"/>
    </location>
</feature>
<dbReference type="Pfam" id="PF24081">
    <property type="entry name" value="PH_SLA1"/>
    <property type="match status" value="1"/>
</dbReference>
<dbReference type="InterPro" id="IPR001452">
    <property type="entry name" value="SH3_domain"/>
</dbReference>
<keyword evidence="19" id="KW-1185">Reference proteome</keyword>
<feature type="domain" description="SH3" evidence="17">
    <location>
        <begin position="354"/>
        <end position="416"/>
    </location>
</feature>
<feature type="compositionally biased region" description="Polar residues" evidence="16">
    <location>
        <begin position="164"/>
        <end position="184"/>
    </location>
</feature>
<dbReference type="GO" id="GO:0030479">
    <property type="term" value="C:actin cortical patch"/>
    <property type="evidence" value="ECO:0007669"/>
    <property type="project" value="UniProtKB-SubCell"/>
</dbReference>
<dbReference type="InterPro" id="IPR035800">
    <property type="entry name" value="Sla1_SH3_1"/>
</dbReference>
<dbReference type="SMART" id="SM00326">
    <property type="entry name" value="SH3"/>
    <property type="match status" value="3"/>
</dbReference>
<dbReference type="GO" id="GO:0005886">
    <property type="term" value="C:plasma membrane"/>
    <property type="evidence" value="ECO:0007669"/>
    <property type="project" value="UniProtKB-SubCell"/>
</dbReference>
<dbReference type="EMBL" id="JAEUBG010004491">
    <property type="protein sequence ID" value="KAH3681290.1"/>
    <property type="molecule type" value="Genomic_DNA"/>
</dbReference>
<dbReference type="OrthoDB" id="26539at2759"/>
<name>A0A9P8TJU0_WICPI</name>
<dbReference type="PROSITE" id="PS50002">
    <property type="entry name" value="SH3"/>
    <property type="match status" value="3"/>
</dbReference>
<dbReference type="GO" id="GO:0003779">
    <property type="term" value="F:actin binding"/>
    <property type="evidence" value="ECO:0007669"/>
    <property type="project" value="UniProtKB-KW"/>
</dbReference>
<feature type="compositionally biased region" description="Basic and acidic residues" evidence="16">
    <location>
        <begin position="556"/>
        <end position="569"/>
    </location>
</feature>
<dbReference type="Pfam" id="PF00018">
    <property type="entry name" value="SH3_1"/>
    <property type="match status" value="2"/>
</dbReference>
<dbReference type="GO" id="GO:0030674">
    <property type="term" value="F:protein-macromolecule adaptor activity"/>
    <property type="evidence" value="ECO:0007669"/>
    <property type="project" value="InterPro"/>
</dbReference>
<dbReference type="InterPro" id="IPR036028">
    <property type="entry name" value="SH3-like_dom_sf"/>
</dbReference>
<dbReference type="Proteomes" id="UP000774326">
    <property type="component" value="Unassembled WGS sequence"/>
</dbReference>
<feature type="region of interest" description="Disordered" evidence="16">
    <location>
        <begin position="1161"/>
        <end position="1194"/>
    </location>
</feature>
<feature type="domain" description="SH3" evidence="17">
    <location>
        <begin position="69"/>
        <end position="128"/>
    </location>
</feature>
<evidence type="ECO:0000256" key="6">
    <source>
        <dbReference type="ARBA" id="ARBA00022443"/>
    </source>
</evidence>
<evidence type="ECO:0000256" key="8">
    <source>
        <dbReference type="ARBA" id="ARBA00022490"/>
    </source>
</evidence>
<feature type="region of interest" description="Disordered" evidence="16">
    <location>
        <begin position="551"/>
        <end position="652"/>
    </location>
</feature>
<proteinExistence type="inferred from homology"/>
<dbReference type="PANTHER" id="PTHR15735">
    <property type="entry name" value="FCH AND DOUBLE SH3 DOMAINS PROTEIN"/>
    <property type="match status" value="1"/>
</dbReference>
<dbReference type="Pfam" id="PF03983">
    <property type="entry name" value="SHD1"/>
    <property type="match status" value="1"/>
</dbReference>
<reference evidence="18" key="2">
    <citation type="submission" date="2021-01" db="EMBL/GenBank/DDBJ databases">
        <authorList>
            <person name="Schikora-Tamarit M.A."/>
        </authorList>
    </citation>
    <scope>NUCLEOTIDE SEQUENCE</scope>
    <source>
        <strain evidence="18">CBS2887</strain>
    </source>
</reference>
<feature type="compositionally biased region" description="Polar residues" evidence="16">
    <location>
        <begin position="1161"/>
        <end position="1174"/>
    </location>
</feature>
<evidence type="ECO:0000256" key="11">
    <source>
        <dbReference type="ARBA" id="ARBA00022753"/>
    </source>
</evidence>
<dbReference type="InterPro" id="IPR035821">
    <property type="entry name" value="Sla1_SH3_3"/>
</dbReference>
<dbReference type="AlphaFoldDB" id="A0A9P8TJU0"/>
<feature type="compositionally biased region" description="Basic and acidic residues" evidence="16">
    <location>
        <begin position="437"/>
        <end position="446"/>
    </location>
</feature>
<dbReference type="GO" id="GO:0042802">
    <property type="term" value="F:identical protein binding"/>
    <property type="evidence" value="ECO:0007669"/>
    <property type="project" value="InterPro"/>
</dbReference>
<dbReference type="Gene3D" id="1.10.150.50">
    <property type="entry name" value="Transcription Factor, Ets-1"/>
    <property type="match status" value="1"/>
</dbReference>
<gene>
    <name evidence="18" type="ORF">WICPIJ_007751</name>
</gene>
<dbReference type="PANTHER" id="PTHR15735:SF19">
    <property type="entry name" value="ACTIN CYTOSKELETON-REGULATORY COMPLEX PROTEIN SLA1"/>
    <property type="match status" value="1"/>
</dbReference>
<evidence type="ECO:0000256" key="4">
    <source>
        <dbReference type="ARBA" id="ARBA00007948"/>
    </source>
</evidence>
<feature type="compositionally biased region" description="Low complexity" evidence="16">
    <location>
        <begin position="212"/>
        <end position="232"/>
    </location>
</feature>
<keyword evidence="7" id="KW-1003">Cell membrane</keyword>
<evidence type="ECO:0000313" key="18">
    <source>
        <dbReference type="EMBL" id="KAH3681290.1"/>
    </source>
</evidence>
<protein>
    <recommendedName>
        <fullName evidence="5">Actin cytoskeleton-regulatory complex protein SLA1</fullName>
    </recommendedName>
</protein>
<evidence type="ECO:0000256" key="3">
    <source>
        <dbReference type="ARBA" id="ARBA00004413"/>
    </source>
</evidence>
<keyword evidence="9" id="KW-0254">Endocytosis</keyword>
<evidence type="ECO:0000256" key="2">
    <source>
        <dbReference type="ARBA" id="ARBA00004134"/>
    </source>
</evidence>
<dbReference type="InterPro" id="IPR007131">
    <property type="entry name" value="SHD1"/>
</dbReference>
<feature type="compositionally biased region" description="Polar residues" evidence="16">
    <location>
        <begin position="797"/>
        <end position="809"/>
    </location>
</feature>
<dbReference type="CDD" id="cd11775">
    <property type="entry name" value="SH3_Sla1p_3"/>
    <property type="match status" value="1"/>
</dbReference>
<keyword evidence="8" id="KW-0963">Cytoplasm</keyword>
<dbReference type="CDD" id="cd11774">
    <property type="entry name" value="SH3_Sla1p_2"/>
    <property type="match status" value="1"/>
</dbReference>
<evidence type="ECO:0000256" key="1">
    <source>
        <dbReference type="ARBA" id="ARBA00004125"/>
    </source>
</evidence>
<dbReference type="GO" id="GO:0010008">
    <property type="term" value="C:endosome membrane"/>
    <property type="evidence" value="ECO:0007669"/>
    <property type="project" value="UniProtKB-SubCell"/>
</dbReference>
<feature type="compositionally biased region" description="Basic and acidic residues" evidence="16">
    <location>
        <begin position="576"/>
        <end position="632"/>
    </location>
</feature>
<keyword evidence="12" id="KW-0472">Membrane</keyword>
<feature type="compositionally biased region" description="Pro residues" evidence="16">
    <location>
        <begin position="826"/>
        <end position="838"/>
    </location>
</feature>
<keyword evidence="10" id="KW-0677">Repeat</keyword>
<evidence type="ECO:0000256" key="16">
    <source>
        <dbReference type="SAM" id="MobiDB-lite"/>
    </source>
</evidence>
<dbReference type="InterPro" id="IPR013761">
    <property type="entry name" value="SAM/pointed_sf"/>
</dbReference>
<evidence type="ECO:0000256" key="14">
    <source>
        <dbReference type="ARBA" id="ARBA00023212"/>
    </source>
</evidence>
<keyword evidence="11" id="KW-0967">Endosome</keyword>
<feature type="compositionally biased region" description="Low complexity" evidence="16">
    <location>
        <begin position="816"/>
        <end position="825"/>
    </location>
</feature>
<dbReference type="Pfam" id="PF14604">
    <property type="entry name" value="SH3_9"/>
    <property type="match status" value="1"/>
</dbReference>
<evidence type="ECO:0000256" key="13">
    <source>
        <dbReference type="ARBA" id="ARBA00023203"/>
    </source>
</evidence>
<evidence type="ECO:0000256" key="9">
    <source>
        <dbReference type="ARBA" id="ARBA00022583"/>
    </source>
</evidence>
<evidence type="ECO:0000259" key="17">
    <source>
        <dbReference type="PROSITE" id="PS50002"/>
    </source>
</evidence>
<keyword evidence="14" id="KW-0206">Cytoskeleton</keyword>